<evidence type="ECO:0000313" key="2">
    <source>
        <dbReference type="Proteomes" id="UP001177003"/>
    </source>
</evidence>
<reference evidence="1" key="1">
    <citation type="submission" date="2023-04" db="EMBL/GenBank/DDBJ databases">
        <authorList>
            <person name="Vijverberg K."/>
            <person name="Xiong W."/>
            <person name="Schranz E."/>
        </authorList>
    </citation>
    <scope>NUCLEOTIDE SEQUENCE</scope>
</reference>
<organism evidence="1 2">
    <name type="scientific">Lactuca saligna</name>
    <name type="common">Willowleaf lettuce</name>
    <dbReference type="NCBI Taxonomy" id="75948"/>
    <lineage>
        <taxon>Eukaryota</taxon>
        <taxon>Viridiplantae</taxon>
        <taxon>Streptophyta</taxon>
        <taxon>Embryophyta</taxon>
        <taxon>Tracheophyta</taxon>
        <taxon>Spermatophyta</taxon>
        <taxon>Magnoliopsida</taxon>
        <taxon>eudicotyledons</taxon>
        <taxon>Gunneridae</taxon>
        <taxon>Pentapetalae</taxon>
        <taxon>asterids</taxon>
        <taxon>campanulids</taxon>
        <taxon>Asterales</taxon>
        <taxon>Asteraceae</taxon>
        <taxon>Cichorioideae</taxon>
        <taxon>Cichorieae</taxon>
        <taxon>Lactucinae</taxon>
        <taxon>Lactuca</taxon>
    </lineage>
</organism>
<dbReference type="AlphaFoldDB" id="A0AA36E2N0"/>
<dbReference type="Proteomes" id="UP001177003">
    <property type="component" value="Chromosome 4"/>
</dbReference>
<keyword evidence="2" id="KW-1185">Reference proteome</keyword>
<name>A0AA36E2N0_LACSI</name>
<protein>
    <submittedName>
        <fullName evidence="1">Uncharacterized protein</fullName>
    </submittedName>
</protein>
<proteinExistence type="predicted"/>
<evidence type="ECO:0000313" key="1">
    <source>
        <dbReference type="EMBL" id="CAI9280721.1"/>
    </source>
</evidence>
<sequence length="100" mass="11377">MDQIVEEPSTKAMSKLKIFEAYCDSKEKKYEIFRNDTLTFNDSPRQDAIVMSNIEEVSNPDVTVNATNMDTNINYGEPIITSLPEMTVVTTPKILFPRLV</sequence>
<gene>
    <name evidence="1" type="ORF">LSALG_LOCUS20456</name>
</gene>
<accession>A0AA36E2N0</accession>
<dbReference type="EMBL" id="OX465080">
    <property type="protein sequence ID" value="CAI9280721.1"/>
    <property type="molecule type" value="Genomic_DNA"/>
</dbReference>